<evidence type="ECO:0000256" key="1">
    <source>
        <dbReference type="SAM" id="MobiDB-lite"/>
    </source>
</evidence>
<evidence type="ECO:0000313" key="3">
    <source>
        <dbReference type="Proteomes" id="UP000595140"/>
    </source>
</evidence>
<reference evidence="2 3" key="1">
    <citation type="submission" date="2018-04" db="EMBL/GenBank/DDBJ databases">
        <authorList>
            <person name="Vogel A."/>
        </authorList>
    </citation>
    <scope>NUCLEOTIDE SEQUENCE [LARGE SCALE GENOMIC DNA]</scope>
</reference>
<feature type="region of interest" description="Disordered" evidence="1">
    <location>
        <begin position="208"/>
        <end position="232"/>
    </location>
</feature>
<protein>
    <submittedName>
        <fullName evidence="2">Uncharacterized protein</fullName>
    </submittedName>
</protein>
<proteinExistence type="predicted"/>
<evidence type="ECO:0000313" key="2">
    <source>
        <dbReference type="EMBL" id="VFQ94957.1"/>
    </source>
</evidence>
<organism evidence="2 3">
    <name type="scientific">Cuscuta campestris</name>
    <dbReference type="NCBI Taxonomy" id="132261"/>
    <lineage>
        <taxon>Eukaryota</taxon>
        <taxon>Viridiplantae</taxon>
        <taxon>Streptophyta</taxon>
        <taxon>Embryophyta</taxon>
        <taxon>Tracheophyta</taxon>
        <taxon>Spermatophyta</taxon>
        <taxon>Magnoliopsida</taxon>
        <taxon>eudicotyledons</taxon>
        <taxon>Gunneridae</taxon>
        <taxon>Pentapetalae</taxon>
        <taxon>asterids</taxon>
        <taxon>lamiids</taxon>
        <taxon>Solanales</taxon>
        <taxon>Convolvulaceae</taxon>
        <taxon>Cuscuteae</taxon>
        <taxon>Cuscuta</taxon>
        <taxon>Cuscuta subgen. Grammica</taxon>
        <taxon>Cuscuta sect. Cleistogrammica</taxon>
    </lineage>
</organism>
<keyword evidence="3" id="KW-1185">Reference proteome</keyword>
<dbReference type="AlphaFoldDB" id="A0A484N2V3"/>
<dbReference type="PANTHER" id="PTHR33448">
    <property type="entry name" value="CHLOROPLAST PROTEIN HCF243-RELATED"/>
    <property type="match status" value="1"/>
</dbReference>
<feature type="region of interest" description="Disordered" evidence="1">
    <location>
        <begin position="159"/>
        <end position="190"/>
    </location>
</feature>
<dbReference type="EMBL" id="OOIL02005488">
    <property type="protein sequence ID" value="VFQ94957.1"/>
    <property type="molecule type" value="Genomic_DNA"/>
</dbReference>
<name>A0A484N2V3_9ASTE</name>
<dbReference type="PANTHER" id="PTHR33448:SF3">
    <property type="entry name" value="OS09G0370000 PROTEIN"/>
    <property type="match status" value="1"/>
</dbReference>
<dbReference type="Proteomes" id="UP000595140">
    <property type="component" value="Unassembled WGS sequence"/>
</dbReference>
<accession>A0A484N2V3</accession>
<sequence>MNLRESKRPICPYANTSKDLLVCLPSRSHLTLMPKGPKPICSPATLLQASKRNHHHHHHRKKLLALRSGGSEQASEIAEPTSPKVTCAGQIKVRPGRPASSGKNWQAVMEEIEKLHERRHTYKGSSPPSSPLWFKKDVMQFFACLRGIRFDFRCFGAFPSSATSDDDDDDEDDEEEDTGTQNTDDGGEAKPEERAMFSKWFMVLEEPQQNPVASSAEEERGEASGEDPGVVPPRNALLLMRCRSAPPKSWLEEKVGDDVDDDHEEGVADESSSKTMAEMYEGENLVEMRYGKKLCTISTDIVKETWVVEGITKDPLSRSRSWKR</sequence>
<dbReference type="OrthoDB" id="1919674at2759"/>
<gene>
    <name evidence="2" type="ORF">CCAM_LOCUS36733</name>
</gene>
<feature type="compositionally biased region" description="Acidic residues" evidence="1">
    <location>
        <begin position="164"/>
        <end position="178"/>
    </location>
</feature>